<keyword evidence="2" id="KW-1185">Reference proteome</keyword>
<dbReference type="EMBL" id="NAJQ01001871">
    <property type="protein sequence ID" value="TKA51667.1"/>
    <property type="molecule type" value="Genomic_DNA"/>
</dbReference>
<proteinExistence type="predicted"/>
<dbReference type="STRING" id="329884.A0A4U0VQ74"/>
<protein>
    <submittedName>
        <fullName evidence="1">Uncharacterized protein</fullName>
    </submittedName>
</protein>
<dbReference type="AlphaFoldDB" id="A0A4U0VQ74"/>
<reference evidence="1 2" key="1">
    <citation type="submission" date="2017-03" db="EMBL/GenBank/DDBJ databases">
        <title>Genomes of endolithic fungi from Antarctica.</title>
        <authorList>
            <person name="Coleine C."/>
            <person name="Masonjones S."/>
            <person name="Stajich J.E."/>
        </authorList>
    </citation>
    <scope>NUCLEOTIDE SEQUENCE [LARGE SCALE GENOMIC DNA]</scope>
    <source>
        <strain evidence="1 2">CCFEE 5184</strain>
    </source>
</reference>
<dbReference type="Gene3D" id="3.40.50.720">
    <property type="entry name" value="NAD(P)-binding Rossmann-like Domain"/>
    <property type="match status" value="1"/>
</dbReference>
<sequence length="133" mass="14939">MAQRYNLSKLMVHQLFVELVRHTPAQTGKHRVIINLVNPGWCGTELSRNKEAAAFERASFQMIGWTSEKGSRTLVDAVCAGPETHGAYLLQRQPTPQGSNMCSERGDRIGKSLWEETMRKLEQIDPETAKVVS</sequence>
<comment type="caution">
    <text evidence="1">The sequence shown here is derived from an EMBL/GenBank/DDBJ whole genome shotgun (WGS) entry which is preliminary data.</text>
</comment>
<dbReference type="Proteomes" id="UP000309340">
    <property type="component" value="Unassembled WGS sequence"/>
</dbReference>
<name>A0A4U0VQ74_9PEZI</name>
<dbReference type="OrthoDB" id="542013at2759"/>
<evidence type="ECO:0000313" key="2">
    <source>
        <dbReference type="Proteomes" id="UP000309340"/>
    </source>
</evidence>
<dbReference type="InterPro" id="IPR036291">
    <property type="entry name" value="NAD(P)-bd_dom_sf"/>
</dbReference>
<evidence type="ECO:0000313" key="1">
    <source>
        <dbReference type="EMBL" id="TKA51667.1"/>
    </source>
</evidence>
<accession>A0A4U0VQ74</accession>
<gene>
    <name evidence="1" type="ORF">B0A55_13364</name>
</gene>
<organism evidence="1 2">
    <name type="scientific">Friedmanniomyces simplex</name>
    <dbReference type="NCBI Taxonomy" id="329884"/>
    <lineage>
        <taxon>Eukaryota</taxon>
        <taxon>Fungi</taxon>
        <taxon>Dikarya</taxon>
        <taxon>Ascomycota</taxon>
        <taxon>Pezizomycotina</taxon>
        <taxon>Dothideomycetes</taxon>
        <taxon>Dothideomycetidae</taxon>
        <taxon>Mycosphaerellales</taxon>
        <taxon>Teratosphaeriaceae</taxon>
        <taxon>Friedmanniomyces</taxon>
    </lineage>
</organism>
<dbReference type="SUPFAM" id="SSF51735">
    <property type="entry name" value="NAD(P)-binding Rossmann-fold domains"/>
    <property type="match status" value="1"/>
</dbReference>